<evidence type="ECO:0000313" key="2">
    <source>
        <dbReference type="Proteomes" id="UP000315389"/>
    </source>
</evidence>
<reference evidence="1 2" key="1">
    <citation type="submission" date="2019-06" db="EMBL/GenBank/DDBJ databases">
        <title>Sequencing the genomes of 1000 actinobacteria strains.</title>
        <authorList>
            <person name="Klenk H.-P."/>
        </authorList>
    </citation>
    <scope>NUCLEOTIDE SEQUENCE [LARGE SCALE GENOMIC DNA]</scope>
    <source>
        <strain evidence="1 2">DSM 4813</strain>
    </source>
</reference>
<accession>A0A542ZDZ5</accession>
<keyword evidence="2" id="KW-1185">Reference proteome</keyword>
<comment type="caution">
    <text evidence="1">The sequence shown here is derived from an EMBL/GenBank/DDBJ whole genome shotgun (WGS) entry which is preliminary data.</text>
</comment>
<sequence length="254" mass="28002">MIRCSKRIAQWSNLSAIHSGKVEGSKPDACKYCRKSPTVASGLSKSNLDARSASSFSARSVVIPSSLISDPCSMQLKQLKRVWLAFWSAPWTTGCTDFPSINVALALNLAISSVRVRKSKRWGPMNLSRASEYAAASNSRFSSGSGPLCTSRCSRSTRSWIDKNLALSNTAFTSARTSRYRFVFSCLRIRLCSVLRRTSSIFSELRRADLAVVQVPPIPATPKPAVIRRLQSNMSQSNFLVEIDVTTLLELCPR</sequence>
<gene>
    <name evidence="1" type="ORF">FB461_1963</name>
</gene>
<name>A0A542ZDZ5_RARFA</name>
<evidence type="ECO:0000313" key="1">
    <source>
        <dbReference type="EMBL" id="TQL58548.1"/>
    </source>
</evidence>
<protein>
    <submittedName>
        <fullName evidence="1">Uncharacterized protein</fullName>
    </submittedName>
</protein>
<organism evidence="1 2">
    <name type="scientific">Rarobacter faecitabidus</name>
    <dbReference type="NCBI Taxonomy" id="13243"/>
    <lineage>
        <taxon>Bacteria</taxon>
        <taxon>Bacillati</taxon>
        <taxon>Actinomycetota</taxon>
        <taxon>Actinomycetes</taxon>
        <taxon>Micrococcales</taxon>
        <taxon>Rarobacteraceae</taxon>
        <taxon>Rarobacter</taxon>
    </lineage>
</organism>
<proteinExistence type="predicted"/>
<dbReference type="AlphaFoldDB" id="A0A542ZDZ5"/>
<dbReference type="Proteomes" id="UP000315389">
    <property type="component" value="Unassembled WGS sequence"/>
</dbReference>
<dbReference type="EMBL" id="VFOS01000003">
    <property type="protein sequence ID" value="TQL58548.1"/>
    <property type="molecule type" value="Genomic_DNA"/>
</dbReference>